<dbReference type="HAMAP" id="MF_01920">
    <property type="entry name" value="Helicase_Rep"/>
    <property type="match status" value="1"/>
</dbReference>
<dbReference type="Gene3D" id="1.10.486.10">
    <property type="entry name" value="PCRA, domain 4"/>
    <property type="match status" value="1"/>
</dbReference>
<proteinExistence type="inferred from homology"/>
<evidence type="ECO:0000256" key="9">
    <source>
        <dbReference type="ARBA" id="ARBA00034617"/>
    </source>
</evidence>
<keyword evidence="6 11" id="KW-0067">ATP-binding</keyword>
<keyword evidence="2 11" id="KW-0235">DNA replication</keyword>
<keyword evidence="8 11" id="KW-0413">Isomerase</keyword>
<dbReference type="Pfam" id="PF00580">
    <property type="entry name" value="UvrD-helicase"/>
    <property type="match status" value="1"/>
</dbReference>
<sequence>MADLNPEQRAAMRHVDGPLLVLAGAGSGKTRVITCKIAHLIEDHALSPRHITAVTFTNKAAREMRERVGRILRRGQSRGLSISTFHTLGLNILKREHRRLGFKPSFSIFDSADSAHLVKELIGKARLGLDPDSARWQISAWKNDLIHPQQAVEQAADDRALACAQVYAQYQRSLKAYNAFDFDDLILQPVRLFQDDLEAREHWQARIRHLLVDEYQDTNGAQYELVRQLVGRLGQFTAVGDDDQSIYTWRGARPENLARLKEDYPRLKVIKLEQNYRSSGCILKCANALIGNNPHLFEKKLWSALGYGEPLRIIGCRDPDHEAERVVSEILHAKFTHGTRDGDFAILYRGNHQSRPFEKALREHRIPYHLSGGMSFFEYSEVKDLVAYLRLLVNEDDDRAFLRVVNTPRREIGTSTLEKLAEYASSRGVSLLCACYELGLSQHLNSRAVKKLQEFANWVVTIAETAKGGDPIEVFRQLLSDIDYAGWLQAQAKDPDEADRRWANVEELIGWMQQAQKQLEGEVTLADIIGRMSLMDILDRNREDAGGDMVHLMTLHAAKGLEFPHVYLVGMEEEILPHRTSLDEDGLEEERRLAYVGITRAQKSLTCTFARKRKRAGEWLGTEPSRFLEELPADDIIWVDRQTEVDPEARQERGKAHLANLKSMLS</sequence>
<gene>
    <name evidence="11 15" type="primary">rep</name>
    <name evidence="15" type="ORF">D6C00_08660</name>
</gene>
<evidence type="ECO:0000256" key="10">
    <source>
        <dbReference type="ARBA" id="ARBA00048988"/>
    </source>
</evidence>
<dbReference type="FunFam" id="1.10.10.160:FF:000001">
    <property type="entry name" value="ATP-dependent DNA helicase"/>
    <property type="match status" value="1"/>
</dbReference>
<reference evidence="15 16" key="1">
    <citation type="journal article" date="2010" name="Int. J. Syst. Evol. Microbiol.">
        <title>Thiohalobacter thiocyanaticus gen. nov., sp. nov., a moderately halophilic, sulfur-oxidizing gammaproteobacterium from hypersaline lakes, that utilizes thiocyanate.</title>
        <authorList>
            <person name="Sorokin D.Y."/>
            <person name="Kovaleva O.L."/>
            <person name="Tourova T.P."/>
            <person name="Muyzer G."/>
        </authorList>
    </citation>
    <scope>NUCLEOTIDE SEQUENCE [LARGE SCALE GENOMIC DNA]</scope>
    <source>
        <strain evidence="15 16">Hrh1</strain>
    </source>
</reference>
<comment type="function">
    <text evidence="11">Rep helicase is a single-stranded DNA-dependent ATPase involved in DNA replication; it can initiate unwinding at a nick in the DNA. It binds to the single-stranded DNA and acts in a progressive fashion along the DNA in the 3' to 5' direction.</text>
</comment>
<dbReference type="InterPro" id="IPR005752">
    <property type="entry name" value="Helicase_Rep"/>
</dbReference>
<dbReference type="PANTHER" id="PTHR11070:SF64">
    <property type="entry name" value="ATP-DEPENDENT DNA HELICASE REP"/>
    <property type="match status" value="1"/>
</dbReference>
<dbReference type="CDD" id="cd18807">
    <property type="entry name" value="SF1_C_UvrD"/>
    <property type="match status" value="1"/>
</dbReference>
<dbReference type="PANTHER" id="PTHR11070">
    <property type="entry name" value="UVRD / RECB / PCRA DNA HELICASE FAMILY MEMBER"/>
    <property type="match status" value="1"/>
</dbReference>
<keyword evidence="3 11" id="KW-0547">Nucleotide-binding</keyword>
<dbReference type="InterPro" id="IPR013986">
    <property type="entry name" value="DExx_box_DNA_helicase_dom_sf"/>
</dbReference>
<name>A0A426QJR4_9GAMM</name>
<comment type="subunit">
    <text evidence="11">Homodimer.</text>
</comment>
<comment type="similarity">
    <text evidence="1 11">Belongs to the helicase family. UvrD subfamily.</text>
</comment>
<dbReference type="Gene3D" id="1.10.10.160">
    <property type="match status" value="1"/>
</dbReference>
<comment type="caution">
    <text evidence="15">The sequence shown here is derived from an EMBL/GenBank/DDBJ whole genome shotgun (WGS) entry which is preliminary data.</text>
</comment>
<dbReference type="GO" id="GO:0043138">
    <property type="term" value="F:3'-5' DNA helicase activity"/>
    <property type="evidence" value="ECO:0007669"/>
    <property type="project" value="UniProtKB-UniRule"/>
</dbReference>
<dbReference type="Pfam" id="PF13361">
    <property type="entry name" value="UvrD_C"/>
    <property type="match status" value="1"/>
</dbReference>
<feature type="domain" description="UvrD-like helicase C-terminal" evidence="14">
    <location>
        <begin position="280"/>
        <end position="560"/>
    </location>
</feature>
<evidence type="ECO:0000259" key="13">
    <source>
        <dbReference type="PROSITE" id="PS51198"/>
    </source>
</evidence>
<dbReference type="GO" id="GO:0006260">
    <property type="term" value="P:DNA replication"/>
    <property type="evidence" value="ECO:0007669"/>
    <property type="project" value="UniProtKB-UniRule"/>
</dbReference>
<dbReference type="Proteomes" id="UP000287798">
    <property type="component" value="Unassembled WGS sequence"/>
</dbReference>
<evidence type="ECO:0000256" key="5">
    <source>
        <dbReference type="ARBA" id="ARBA00022806"/>
    </source>
</evidence>
<evidence type="ECO:0000256" key="4">
    <source>
        <dbReference type="ARBA" id="ARBA00022801"/>
    </source>
</evidence>
<feature type="binding site" evidence="11">
    <location>
        <position position="277"/>
    </location>
    <ligand>
        <name>ATP</name>
        <dbReference type="ChEBI" id="CHEBI:30616"/>
    </ligand>
</feature>
<keyword evidence="4 11" id="KW-0378">Hydrolase</keyword>
<feature type="domain" description="UvrD-like helicase ATP-binding" evidence="13">
    <location>
        <begin position="2"/>
        <end position="279"/>
    </location>
</feature>
<keyword evidence="5 11" id="KW-0347">Helicase</keyword>
<dbReference type="PROSITE" id="PS51217">
    <property type="entry name" value="UVRD_HELICASE_CTER"/>
    <property type="match status" value="1"/>
</dbReference>
<keyword evidence="16" id="KW-1185">Reference proteome</keyword>
<evidence type="ECO:0000256" key="8">
    <source>
        <dbReference type="ARBA" id="ARBA00023235"/>
    </source>
</evidence>
<comment type="catalytic activity">
    <reaction evidence="9 11">
        <text>Couples ATP hydrolysis with the unwinding of duplex DNA by translocating in the 3'-5' direction.</text>
        <dbReference type="EC" id="5.6.2.4"/>
    </reaction>
</comment>
<dbReference type="EC" id="5.6.2.4" evidence="11"/>
<evidence type="ECO:0000256" key="3">
    <source>
        <dbReference type="ARBA" id="ARBA00022741"/>
    </source>
</evidence>
<evidence type="ECO:0000313" key="15">
    <source>
        <dbReference type="EMBL" id="RRQ22012.1"/>
    </source>
</evidence>
<dbReference type="GO" id="GO:0003697">
    <property type="term" value="F:single-stranded DNA binding"/>
    <property type="evidence" value="ECO:0007669"/>
    <property type="project" value="UniProtKB-UniRule"/>
</dbReference>
<dbReference type="AlphaFoldDB" id="A0A426QJR4"/>
<dbReference type="GO" id="GO:0005524">
    <property type="term" value="F:ATP binding"/>
    <property type="evidence" value="ECO:0007669"/>
    <property type="project" value="UniProtKB-UniRule"/>
</dbReference>
<organism evidence="15 16">
    <name type="scientific">Thiohalobacter thiocyanaticus</name>
    <dbReference type="NCBI Taxonomy" id="585455"/>
    <lineage>
        <taxon>Bacteria</taxon>
        <taxon>Pseudomonadati</taxon>
        <taxon>Pseudomonadota</taxon>
        <taxon>Gammaproteobacteria</taxon>
        <taxon>Thiohalobacterales</taxon>
        <taxon>Thiohalobacteraceae</taxon>
        <taxon>Thiohalobacter</taxon>
    </lineage>
</organism>
<evidence type="ECO:0000313" key="16">
    <source>
        <dbReference type="Proteomes" id="UP000287798"/>
    </source>
</evidence>
<dbReference type="OrthoDB" id="9806690at2"/>
<evidence type="ECO:0000256" key="2">
    <source>
        <dbReference type="ARBA" id="ARBA00022705"/>
    </source>
</evidence>
<evidence type="ECO:0000256" key="6">
    <source>
        <dbReference type="ARBA" id="ARBA00022840"/>
    </source>
</evidence>
<dbReference type="GO" id="GO:0005829">
    <property type="term" value="C:cytosol"/>
    <property type="evidence" value="ECO:0007669"/>
    <property type="project" value="TreeGrafter"/>
</dbReference>
<dbReference type="InterPro" id="IPR000212">
    <property type="entry name" value="DNA_helicase_UvrD/REP"/>
</dbReference>
<keyword evidence="7 11" id="KW-0238">DNA-binding</keyword>
<dbReference type="SUPFAM" id="SSF52540">
    <property type="entry name" value="P-loop containing nucleoside triphosphate hydrolases"/>
    <property type="match status" value="1"/>
</dbReference>
<dbReference type="InterPro" id="IPR014017">
    <property type="entry name" value="DNA_helicase_UvrD-like_C"/>
</dbReference>
<dbReference type="GO" id="GO:0009314">
    <property type="term" value="P:response to radiation"/>
    <property type="evidence" value="ECO:0007669"/>
    <property type="project" value="UniProtKB-ARBA"/>
</dbReference>
<dbReference type="PROSITE" id="PS51198">
    <property type="entry name" value="UVRD_HELICASE_ATP_BIND"/>
    <property type="match status" value="1"/>
</dbReference>
<dbReference type="CDD" id="cd17932">
    <property type="entry name" value="DEXQc_UvrD"/>
    <property type="match status" value="1"/>
</dbReference>
<evidence type="ECO:0000256" key="12">
    <source>
        <dbReference type="PROSITE-ProRule" id="PRU00560"/>
    </source>
</evidence>
<evidence type="ECO:0000256" key="7">
    <source>
        <dbReference type="ARBA" id="ARBA00023125"/>
    </source>
</evidence>
<dbReference type="InterPro" id="IPR027417">
    <property type="entry name" value="P-loop_NTPase"/>
</dbReference>
<dbReference type="EMBL" id="QZMU01000001">
    <property type="protein sequence ID" value="RRQ22012.1"/>
    <property type="molecule type" value="Genomic_DNA"/>
</dbReference>
<dbReference type="Gene3D" id="3.40.50.300">
    <property type="entry name" value="P-loop containing nucleotide triphosphate hydrolases"/>
    <property type="match status" value="2"/>
</dbReference>
<evidence type="ECO:0000256" key="11">
    <source>
        <dbReference type="HAMAP-Rule" id="MF_01920"/>
    </source>
</evidence>
<protein>
    <recommendedName>
        <fullName evidence="11">ATP-dependent DNA helicase Rep</fullName>
        <ecNumber evidence="11">5.6.2.4</ecNumber>
    </recommendedName>
    <alternativeName>
        <fullName evidence="11">DNA 3'-5' helicase Rep</fullName>
    </alternativeName>
</protein>
<dbReference type="GO" id="GO:0032991">
    <property type="term" value="C:protein-containing complex"/>
    <property type="evidence" value="ECO:0007669"/>
    <property type="project" value="UniProtKB-ARBA"/>
</dbReference>
<evidence type="ECO:0000259" key="14">
    <source>
        <dbReference type="PROSITE" id="PS51217"/>
    </source>
</evidence>
<dbReference type="InterPro" id="IPR014016">
    <property type="entry name" value="UvrD-like_ATP-bd"/>
</dbReference>
<accession>A0A426QJR4</accession>
<comment type="catalytic activity">
    <reaction evidence="10 11">
        <text>ATP + H2O = ADP + phosphate + H(+)</text>
        <dbReference type="Rhea" id="RHEA:13065"/>
        <dbReference type="ChEBI" id="CHEBI:15377"/>
        <dbReference type="ChEBI" id="CHEBI:15378"/>
        <dbReference type="ChEBI" id="CHEBI:30616"/>
        <dbReference type="ChEBI" id="CHEBI:43474"/>
        <dbReference type="ChEBI" id="CHEBI:456216"/>
        <dbReference type="EC" id="5.6.2.4"/>
    </reaction>
</comment>
<dbReference type="NCBIfam" id="TIGR01074">
    <property type="entry name" value="rep"/>
    <property type="match status" value="1"/>
</dbReference>
<feature type="binding site" evidence="12">
    <location>
        <begin position="23"/>
        <end position="30"/>
    </location>
    <ligand>
        <name>ATP</name>
        <dbReference type="ChEBI" id="CHEBI:30616"/>
    </ligand>
</feature>
<evidence type="ECO:0000256" key="1">
    <source>
        <dbReference type="ARBA" id="ARBA00009922"/>
    </source>
</evidence>
<dbReference type="GO" id="GO:0000725">
    <property type="term" value="P:recombinational repair"/>
    <property type="evidence" value="ECO:0007669"/>
    <property type="project" value="TreeGrafter"/>
</dbReference>
<dbReference type="GO" id="GO:0016887">
    <property type="term" value="F:ATP hydrolysis activity"/>
    <property type="evidence" value="ECO:0007669"/>
    <property type="project" value="RHEA"/>
</dbReference>